<dbReference type="Proteomes" id="UP000199045">
    <property type="component" value="Unassembled WGS sequence"/>
</dbReference>
<dbReference type="Gene3D" id="1.25.40.390">
    <property type="match status" value="1"/>
</dbReference>
<dbReference type="STRING" id="104663.SAMN04488121_11418"/>
<evidence type="ECO:0000313" key="2">
    <source>
        <dbReference type="EMBL" id="SDH53729.1"/>
    </source>
</evidence>
<gene>
    <name evidence="2" type="ORF">SAMN04488121_11418</name>
</gene>
<reference evidence="2 3" key="1">
    <citation type="submission" date="2016-10" db="EMBL/GenBank/DDBJ databases">
        <authorList>
            <person name="de Groot N.N."/>
        </authorList>
    </citation>
    <scope>NUCLEOTIDE SEQUENCE [LARGE SCALE GENOMIC DNA]</scope>
    <source>
        <strain evidence="2 3">DSM 527</strain>
    </source>
</reference>
<dbReference type="EMBL" id="FNBN01000014">
    <property type="protein sequence ID" value="SDH53729.1"/>
    <property type="molecule type" value="Genomic_DNA"/>
</dbReference>
<dbReference type="OrthoDB" id="9766256at2"/>
<dbReference type="InterPro" id="IPR041662">
    <property type="entry name" value="SusD-like_2"/>
</dbReference>
<feature type="chain" id="PRO_5011729964" evidence="1">
    <location>
        <begin position="23"/>
        <end position="474"/>
    </location>
</feature>
<dbReference type="SUPFAM" id="SSF48452">
    <property type="entry name" value="TPR-like"/>
    <property type="match status" value="1"/>
</dbReference>
<dbReference type="PROSITE" id="PS51257">
    <property type="entry name" value="PROKAR_LIPOPROTEIN"/>
    <property type="match status" value="1"/>
</dbReference>
<evidence type="ECO:0000313" key="3">
    <source>
        <dbReference type="Proteomes" id="UP000199045"/>
    </source>
</evidence>
<accession>A0A1G8D8P5</accession>
<dbReference type="Pfam" id="PF12771">
    <property type="entry name" value="SusD-like_2"/>
    <property type="match status" value="1"/>
</dbReference>
<evidence type="ECO:0000256" key="1">
    <source>
        <dbReference type="SAM" id="SignalP"/>
    </source>
</evidence>
<feature type="signal peptide" evidence="1">
    <location>
        <begin position="1"/>
        <end position="22"/>
    </location>
</feature>
<name>A0A1G8D8P5_CHIFI</name>
<dbReference type="AlphaFoldDB" id="A0A1G8D8P5"/>
<keyword evidence="1" id="KW-0732">Signal</keyword>
<proteinExistence type="predicted"/>
<protein>
    <submittedName>
        <fullName evidence="2">Starch-binding associating with outer membrane</fullName>
    </submittedName>
</protein>
<dbReference type="RefSeq" id="WP_089838513.1">
    <property type="nucleotide sequence ID" value="NZ_FNBN01000014.1"/>
</dbReference>
<dbReference type="InterPro" id="IPR011990">
    <property type="entry name" value="TPR-like_helical_dom_sf"/>
</dbReference>
<organism evidence="2 3">
    <name type="scientific">Chitinophaga filiformis</name>
    <name type="common">Myxococcus filiformis</name>
    <name type="synonym">Flexibacter filiformis</name>
    <dbReference type="NCBI Taxonomy" id="104663"/>
    <lineage>
        <taxon>Bacteria</taxon>
        <taxon>Pseudomonadati</taxon>
        <taxon>Bacteroidota</taxon>
        <taxon>Chitinophagia</taxon>
        <taxon>Chitinophagales</taxon>
        <taxon>Chitinophagaceae</taxon>
        <taxon>Chitinophaga</taxon>
    </lineage>
</organism>
<sequence>MKRTHRKIYTMALAAGLLFSLAACEKGYLDVNQTNPNLTEKPPINGLLAGVTYQSAVDVFSVGNITSYYVQQLASPNAGSGSDIYDDVDRSTTWRYIYLNVTDIRQMKKLALERNAYEHLGVADILEAFNMSMLVDLFGDAPYREAWSQGENLKPGYDSARAIYDSCLSLIDQGVAAFNLPDPQVTLEASNDLIHGGNKAAWIKTAYALKARLLNRMSKQANYAPAAILAALGNAYASNADDAQVTRFESLSLWNGVAKNNASGTLDGWLSANFVNALNGTTYGVFDPRLPLITDTTRFGDYRGTVNGVGRTGSGTDNSACALSPNGYYSRGGAPLLMLTYAEMKFIEAEASFGSDKARSYQAYLDGIAANMDKVGVAAAAKQAYLSNPVVAVGVASFTKELIFKEKYVATFLQPETWTDARRFDYKYKDFKLPTNAQLNTFIRRVGYPTSETSRNGENVPAVGSLADHLWWDK</sequence>